<evidence type="ECO:0000313" key="2">
    <source>
        <dbReference type="Proteomes" id="UP000325606"/>
    </source>
</evidence>
<dbReference type="KEGG" id="nik:F5I99_18640"/>
<organism evidence="1 2">
    <name type="scientific">Nitrincola iocasae</name>
    <dbReference type="NCBI Taxonomy" id="2614693"/>
    <lineage>
        <taxon>Bacteria</taxon>
        <taxon>Pseudomonadati</taxon>
        <taxon>Pseudomonadota</taxon>
        <taxon>Gammaproteobacteria</taxon>
        <taxon>Oceanospirillales</taxon>
        <taxon>Oceanospirillaceae</taxon>
        <taxon>Nitrincola</taxon>
    </lineage>
</organism>
<reference evidence="1 2" key="1">
    <citation type="submission" date="2019-09" db="EMBL/GenBank/DDBJ databases">
        <title>Nitrincola iocasae sp. nov., a bacterium isolated from the sediment collected at a cold seep field in South China Sea.</title>
        <authorList>
            <person name="Zhang H."/>
            <person name="Wang H."/>
            <person name="Li C."/>
        </authorList>
    </citation>
    <scope>NUCLEOTIDE SEQUENCE [LARGE SCALE GENOMIC DNA]</scope>
    <source>
        <strain evidence="1 2">KXZD1103</strain>
    </source>
</reference>
<name>A0A5J6LIE1_9GAMM</name>
<dbReference type="RefSeq" id="WP_151058672.1">
    <property type="nucleotide sequence ID" value="NZ_CP044222.1"/>
</dbReference>
<proteinExistence type="predicted"/>
<gene>
    <name evidence="1" type="ORF">F5I99_18640</name>
</gene>
<accession>A0A5J6LIE1</accession>
<evidence type="ECO:0000313" key="1">
    <source>
        <dbReference type="EMBL" id="QEW08344.1"/>
    </source>
</evidence>
<keyword evidence="2" id="KW-1185">Reference proteome</keyword>
<sequence>MISSTEERHFQRNESLSCQDNDDLAEASADDPLKGGIPARYLDERGGIDLERVRLDQREARRQVIRAMIRRIKELCRRC</sequence>
<protein>
    <submittedName>
        <fullName evidence="1">Uncharacterized protein</fullName>
    </submittedName>
</protein>
<dbReference type="Proteomes" id="UP000325606">
    <property type="component" value="Chromosome"/>
</dbReference>
<dbReference type="AlphaFoldDB" id="A0A5J6LIE1"/>
<dbReference type="EMBL" id="CP044222">
    <property type="protein sequence ID" value="QEW08344.1"/>
    <property type="molecule type" value="Genomic_DNA"/>
</dbReference>